<accession>D3DIR5</accession>
<dbReference type="GO" id="GO:0005737">
    <property type="term" value="C:cytoplasm"/>
    <property type="evidence" value="ECO:0007669"/>
    <property type="project" value="TreeGrafter"/>
</dbReference>
<evidence type="ECO:0000259" key="10">
    <source>
        <dbReference type="Pfam" id="PF02558"/>
    </source>
</evidence>
<dbReference type="RefSeq" id="WP_012963897.1">
    <property type="nucleotide sequence ID" value="NC_013799.1"/>
</dbReference>
<dbReference type="Proteomes" id="UP000002574">
    <property type="component" value="Chromosome"/>
</dbReference>
<dbReference type="OrthoDB" id="9793586at2"/>
<dbReference type="GO" id="GO:0050661">
    <property type="term" value="F:NADP binding"/>
    <property type="evidence" value="ECO:0007669"/>
    <property type="project" value="TreeGrafter"/>
</dbReference>
<evidence type="ECO:0000256" key="9">
    <source>
        <dbReference type="RuleBase" id="RU362068"/>
    </source>
</evidence>
<feature type="domain" description="Ketopantoate reductase C-terminal" evidence="11">
    <location>
        <begin position="176"/>
        <end position="302"/>
    </location>
</feature>
<evidence type="ECO:0000259" key="11">
    <source>
        <dbReference type="Pfam" id="PF08546"/>
    </source>
</evidence>
<dbReference type="InterPro" id="IPR013332">
    <property type="entry name" value="KPR_N"/>
</dbReference>
<dbReference type="InterPro" id="IPR013328">
    <property type="entry name" value="6PGD_dom2"/>
</dbReference>
<dbReference type="GO" id="GO:0008677">
    <property type="term" value="F:2-dehydropantoate 2-reductase activity"/>
    <property type="evidence" value="ECO:0007669"/>
    <property type="project" value="UniProtKB-EC"/>
</dbReference>
<evidence type="ECO:0000256" key="7">
    <source>
        <dbReference type="ARBA" id="ARBA00032024"/>
    </source>
</evidence>
<keyword evidence="13" id="KW-1185">Reference proteome</keyword>
<evidence type="ECO:0000256" key="3">
    <source>
        <dbReference type="ARBA" id="ARBA00013014"/>
    </source>
</evidence>
<protein>
    <recommendedName>
        <fullName evidence="4 9">2-dehydropantoate 2-reductase</fullName>
        <ecNumber evidence="3 9">1.1.1.169</ecNumber>
    </recommendedName>
    <alternativeName>
        <fullName evidence="7 9">Ketopantoate reductase</fullName>
    </alternativeName>
</protein>
<evidence type="ECO:0000313" key="12">
    <source>
        <dbReference type="EMBL" id="BAI69717.1"/>
    </source>
</evidence>
<dbReference type="Pfam" id="PF02558">
    <property type="entry name" value="ApbA"/>
    <property type="match status" value="1"/>
</dbReference>
<evidence type="ECO:0000256" key="8">
    <source>
        <dbReference type="ARBA" id="ARBA00048793"/>
    </source>
</evidence>
<dbReference type="SUPFAM" id="SSF48179">
    <property type="entry name" value="6-phosphogluconate dehydrogenase C-terminal domain-like"/>
    <property type="match status" value="1"/>
</dbReference>
<dbReference type="PANTHER" id="PTHR43765:SF2">
    <property type="entry name" value="2-DEHYDROPANTOATE 2-REDUCTASE"/>
    <property type="match status" value="1"/>
</dbReference>
<comment type="pathway">
    <text evidence="1 9">Cofactor biosynthesis; (R)-pantothenate biosynthesis; (R)-pantoate from 3-methyl-2-oxobutanoate: step 2/2.</text>
</comment>
<dbReference type="InterPro" id="IPR008927">
    <property type="entry name" value="6-PGluconate_DH-like_C_sf"/>
</dbReference>
<dbReference type="EMBL" id="AP011112">
    <property type="protein sequence ID" value="BAI69717.1"/>
    <property type="molecule type" value="Genomic_DNA"/>
</dbReference>
<feature type="domain" description="Ketopantoate reductase N-terminal" evidence="10">
    <location>
        <begin position="4"/>
        <end position="145"/>
    </location>
</feature>
<dbReference type="NCBIfam" id="TIGR00745">
    <property type="entry name" value="apbA_panE"/>
    <property type="match status" value="1"/>
</dbReference>
<dbReference type="KEGG" id="hth:HTH_1264"/>
<dbReference type="GO" id="GO:0015940">
    <property type="term" value="P:pantothenate biosynthetic process"/>
    <property type="evidence" value="ECO:0007669"/>
    <property type="project" value="UniProtKB-UniPathway"/>
</dbReference>
<dbReference type="Gene3D" id="3.40.50.720">
    <property type="entry name" value="NAD(P)-binding Rossmann-like Domain"/>
    <property type="match status" value="1"/>
</dbReference>
<dbReference type="InterPro" id="IPR036291">
    <property type="entry name" value="NAD(P)-bd_dom_sf"/>
</dbReference>
<dbReference type="InterPro" id="IPR013752">
    <property type="entry name" value="KPA_reductase"/>
</dbReference>
<dbReference type="InterPro" id="IPR050838">
    <property type="entry name" value="Ketopantoate_reductase"/>
</dbReference>
<dbReference type="UniPathway" id="UPA00028">
    <property type="reaction ID" value="UER00004"/>
</dbReference>
<keyword evidence="5 9" id="KW-0521">NADP</keyword>
<dbReference type="Gene3D" id="1.10.1040.10">
    <property type="entry name" value="N-(1-d-carboxylethyl)-l-norvaline Dehydrogenase, domain 2"/>
    <property type="match status" value="1"/>
</dbReference>
<evidence type="ECO:0000256" key="5">
    <source>
        <dbReference type="ARBA" id="ARBA00022857"/>
    </source>
</evidence>
<evidence type="ECO:0000256" key="2">
    <source>
        <dbReference type="ARBA" id="ARBA00007870"/>
    </source>
</evidence>
<evidence type="ECO:0000256" key="6">
    <source>
        <dbReference type="ARBA" id="ARBA00023002"/>
    </source>
</evidence>
<evidence type="ECO:0000313" key="13">
    <source>
        <dbReference type="Proteomes" id="UP000002574"/>
    </source>
</evidence>
<keyword evidence="9" id="KW-0566">Pantothenate biosynthesis</keyword>
<comment type="function">
    <text evidence="9">Catalyzes the NADPH-dependent reduction of ketopantoate into pantoic acid.</text>
</comment>
<dbReference type="SUPFAM" id="SSF51735">
    <property type="entry name" value="NAD(P)-binding Rossmann-fold domains"/>
    <property type="match status" value="1"/>
</dbReference>
<sequence length="305" mass="34429">MKFLVVGVGAVGSVFLSFLSRAKHQAIGLVKPGRHLERIKVEGIWGEFDQEVMVVDDISRLDYLPDVIIVSVKSYDTESALKEVSRLVEKGSYLLMAQNGYGNYEKAINLFGKDRVILSRIIFGAKLLEWGRVRVTVCADHVVLGSPYSSIDEAFLRRLADTLNASGIPTRYDRDVYKYLWDKILYNCALNPLGALLEAKYGQLAENPHTREIMDSIIDEAYEVLKAYKIQTFYASPQEYRKHFYQELIPPTAEHYPSMLEDIRRGKTEIDALNGSIVSLAREVGIKTPVNQAITAMIKAKESIM</sequence>
<comment type="similarity">
    <text evidence="2 9">Belongs to the ketopantoate reductase family.</text>
</comment>
<reference evidence="12 13" key="1">
    <citation type="journal article" date="2010" name="J. Bacteriol.">
        <title>Complete genome sequence of the thermophilic, obligately chemolithoautotrophic hydrogen-oxidizing bacterium Hydrogenobacter thermophilus TK-6.</title>
        <authorList>
            <person name="Arai H."/>
            <person name="Kanbe H."/>
            <person name="Ishii M."/>
            <person name="Igarashi Y."/>
        </authorList>
    </citation>
    <scope>NUCLEOTIDE SEQUENCE [LARGE SCALE GENOMIC DNA]</scope>
    <source>
        <strain evidence="13">DSM 6534 / IAM 12695 / TK-6 [Tokyo]</strain>
    </source>
</reference>
<dbReference type="InterPro" id="IPR003710">
    <property type="entry name" value="ApbA"/>
</dbReference>
<dbReference type="Pfam" id="PF08546">
    <property type="entry name" value="ApbA_C"/>
    <property type="match status" value="1"/>
</dbReference>
<dbReference type="STRING" id="608538.HTH_1264"/>
<dbReference type="EC" id="1.1.1.169" evidence="3 9"/>
<name>D3DIR5_HYDTT</name>
<dbReference type="AlphaFoldDB" id="D3DIR5"/>
<proteinExistence type="inferred from homology"/>
<comment type="catalytic activity">
    <reaction evidence="8 9">
        <text>(R)-pantoate + NADP(+) = 2-dehydropantoate + NADPH + H(+)</text>
        <dbReference type="Rhea" id="RHEA:16233"/>
        <dbReference type="ChEBI" id="CHEBI:11561"/>
        <dbReference type="ChEBI" id="CHEBI:15378"/>
        <dbReference type="ChEBI" id="CHEBI:15980"/>
        <dbReference type="ChEBI" id="CHEBI:57783"/>
        <dbReference type="ChEBI" id="CHEBI:58349"/>
        <dbReference type="EC" id="1.1.1.169"/>
    </reaction>
</comment>
<keyword evidence="6 9" id="KW-0560">Oxidoreductase</keyword>
<dbReference type="PANTHER" id="PTHR43765">
    <property type="entry name" value="2-DEHYDROPANTOATE 2-REDUCTASE-RELATED"/>
    <property type="match status" value="1"/>
</dbReference>
<evidence type="ECO:0000256" key="4">
    <source>
        <dbReference type="ARBA" id="ARBA00019465"/>
    </source>
</evidence>
<dbReference type="eggNOG" id="COG1893">
    <property type="taxonomic scope" value="Bacteria"/>
</dbReference>
<dbReference type="KEGG" id="hte:Hydth_1256"/>
<gene>
    <name evidence="12" type="ordered locus">HTH_1264</name>
</gene>
<evidence type="ECO:0000256" key="1">
    <source>
        <dbReference type="ARBA" id="ARBA00004994"/>
    </source>
</evidence>
<dbReference type="PATRIC" id="fig|608538.5.peg.1282"/>
<organism evidence="12 13">
    <name type="scientific">Hydrogenobacter thermophilus (strain DSM 6534 / IAM 12695 / TK-6)</name>
    <dbReference type="NCBI Taxonomy" id="608538"/>
    <lineage>
        <taxon>Bacteria</taxon>
        <taxon>Pseudomonadati</taxon>
        <taxon>Aquificota</taxon>
        <taxon>Aquificia</taxon>
        <taxon>Aquificales</taxon>
        <taxon>Aquificaceae</taxon>
        <taxon>Hydrogenobacter</taxon>
    </lineage>
</organism>